<dbReference type="PROSITE" id="PS50004">
    <property type="entry name" value="C2"/>
    <property type="match status" value="2"/>
</dbReference>
<dbReference type="GO" id="GO:0048788">
    <property type="term" value="C:cytoskeleton of presynaptic active zone"/>
    <property type="evidence" value="ECO:0007669"/>
    <property type="project" value="TreeGrafter"/>
</dbReference>
<dbReference type="SMART" id="SM00239">
    <property type="entry name" value="C2"/>
    <property type="match status" value="2"/>
</dbReference>
<dbReference type="FunCoup" id="E0VWR1">
    <property type="interactions" value="154"/>
</dbReference>
<dbReference type="FunFam" id="2.60.40.150:FF:000003">
    <property type="entry name" value="Regulating synaptic membrane exocytosis protein 2"/>
    <property type="match status" value="1"/>
</dbReference>
<dbReference type="STRING" id="121224.E0VWR1"/>
<evidence type="ECO:0000259" key="5">
    <source>
        <dbReference type="PROSITE" id="PS50106"/>
    </source>
</evidence>
<dbReference type="GO" id="GO:0044325">
    <property type="term" value="F:transmembrane transporter binding"/>
    <property type="evidence" value="ECO:0007669"/>
    <property type="project" value="TreeGrafter"/>
</dbReference>
<dbReference type="CDD" id="cd06714">
    <property type="entry name" value="PDZ_RIM-like"/>
    <property type="match status" value="1"/>
</dbReference>
<dbReference type="InterPro" id="IPR039032">
    <property type="entry name" value="Rim-like"/>
</dbReference>
<evidence type="ECO:0000313" key="6">
    <source>
        <dbReference type="EMBL" id="EEB17817.1"/>
    </source>
</evidence>
<dbReference type="InterPro" id="IPR035892">
    <property type="entry name" value="C2_domain_sf"/>
</dbReference>
<dbReference type="GO" id="GO:0031267">
    <property type="term" value="F:small GTPase binding"/>
    <property type="evidence" value="ECO:0007669"/>
    <property type="project" value="InterPro"/>
</dbReference>
<feature type="region of interest" description="Disordered" evidence="3">
    <location>
        <begin position="521"/>
        <end position="657"/>
    </location>
</feature>
<dbReference type="OMA" id="TWHSSET"/>
<feature type="compositionally biased region" description="Low complexity" evidence="3">
    <location>
        <begin position="761"/>
        <end position="774"/>
    </location>
</feature>
<dbReference type="GO" id="GO:0042391">
    <property type="term" value="P:regulation of membrane potential"/>
    <property type="evidence" value="ECO:0007669"/>
    <property type="project" value="TreeGrafter"/>
</dbReference>
<protein>
    <recommendedName>
        <fullName evidence="9">Regulating synaptic membrane exocytosis protein 2</fullName>
    </recommendedName>
</protein>
<dbReference type="InParanoid" id="E0VWR1"/>
<evidence type="ECO:0008006" key="9">
    <source>
        <dbReference type="Google" id="ProtNLM"/>
    </source>
</evidence>
<feature type="compositionally biased region" description="Low complexity" evidence="3">
    <location>
        <begin position="874"/>
        <end position="889"/>
    </location>
</feature>
<feature type="compositionally biased region" description="Basic and acidic residues" evidence="3">
    <location>
        <begin position="801"/>
        <end position="820"/>
    </location>
</feature>
<dbReference type="GO" id="GO:0050806">
    <property type="term" value="P:positive regulation of synaptic transmission"/>
    <property type="evidence" value="ECO:0007669"/>
    <property type="project" value="TreeGrafter"/>
</dbReference>
<dbReference type="EMBL" id="AAZO01005933">
    <property type="status" value="NOT_ANNOTATED_CDS"/>
    <property type="molecule type" value="Genomic_DNA"/>
</dbReference>
<dbReference type="CTD" id="8235738"/>
<dbReference type="KEGG" id="phu:Phum_PHUM490260"/>
<dbReference type="InterPro" id="IPR000008">
    <property type="entry name" value="C2_dom"/>
</dbReference>
<evidence type="ECO:0000256" key="3">
    <source>
        <dbReference type="SAM" id="MobiDB-lite"/>
    </source>
</evidence>
<dbReference type="InterPro" id="IPR001478">
    <property type="entry name" value="PDZ"/>
</dbReference>
<dbReference type="Pfam" id="PF00168">
    <property type="entry name" value="C2"/>
    <property type="match status" value="2"/>
</dbReference>
<dbReference type="Pfam" id="PF00595">
    <property type="entry name" value="PDZ"/>
    <property type="match status" value="1"/>
</dbReference>
<evidence type="ECO:0000256" key="1">
    <source>
        <dbReference type="ARBA" id="ARBA00023018"/>
    </source>
</evidence>
<feature type="compositionally biased region" description="Polar residues" evidence="3">
    <location>
        <begin position="174"/>
        <end position="184"/>
    </location>
</feature>
<keyword evidence="8" id="KW-1185">Reference proteome</keyword>
<evidence type="ECO:0000256" key="2">
    <source>
        <dbReference type="ARBA" id="ARBA00034103"/>
    </source>
</evidence>
<dbReference type="InterPro" id="IPR036034">
    <property type="entry name" value="PDZ_sf"/>
</dbReference>
<reference evidence="6" key="2">
    <citation type="submission" date="2007-04" db="EMBL/GenBank/DDBJ databases">
        <title>The genome of the human body louse.</title>
        <authorList>
            <consortium name="The Human Body Louse Genome Consortium"/>
            <person name="Kirkness E."/>
            <person name="Walenz B."/>
            <person name="Hass B."/>
            <person name="Bruggner R."/>
            <person name="Strausberg R."/>
        </authorList>
    </citation>
    <scope>NUCLEOTIDE SEQUENCE</scope>
    <source>
        <strain evidence="6">USDA</strain>
    </source>
</reference>
<feature type="compositionally biased region" description="Low complexity" evidence="3">
    <location>
        <begin position="934"/>
        <end position="949"/>
    </location>
</feature>
<dbReference type="SUPFAM" id="SSF50156">
    <property type="entry name" value="PDZ domain-like"/>
    <property type="match status" value="1"/>
</dbReference>
<gene>
    <name evidence="7" type="primary">8235738</name>
    <name evidence="6" type="ORF">Phum_PHUM490260</name>
</gene>
<feature type="domain" description="C2" evidence="4">
    <location>
        <begin position="377"/>
        <end position="502"/>
    </location>
</feature>
<dbReference type="SMART" id="SM00228">
    <property type="entry name" value="PDZ"/>
    <property type="match status" value="1"/>
</dbReference>
<feature type="region of interest" description="Disordered" evidence="3">
    <location>
        <begin position="161"/>
        <end position="188"/>
    </location>
</feature>
<feature type="compositionally biased region" description="Basic and acidic residues" evidence="3">
    <location>
        <begin position="575"/>
        <end position="584"/>
    </location>
</feature>
<feature type="domain" description="C2" evidence="4">
    <location>
        <begin position="984"/>
        <end position="1100"/>
    </location>
</feature>
<dbReference type="EMBL" id="DS235823">
    <property type="protein sequence ID" value="EEB17817.1"/>
    <property type="molecule type" value="Genomic_DNA"/>
</dbReference>
<dbReference type="FunFam" id="2.60.40.150:FF:000001">
    <property type="entry name" value="Regulating synaptic membrane exocytosis 3, isoform CRA_a"/>
    <property type="match status" value="1"/>
</dbReference>
<dbReference type="GO" id="GO:0042734">
    <property type="term" value="C:presynaptic membrane"/>
    <property type="evidence" value="ECO:0007669"/>
    <property type="project" value="TreeGrafter"/>
</dbReference>
<dbReference type="HOGENOM" id="CLU_001061_0_0_1"/>
<comment type="subcellular location">
    <subcellularLocation>
        <location evidence="2">Synapse</location>
    </subcellularLocation>
</comment>
<dbReference type="Proteomes" id="UP000009046">
    <property type="component" value="Unassembled WGS sequence"/>
</dbReference>
<feature type="region of interest" description="Disordered" evidence="3">
    <location>
        <begin position="728"/>
        <end position="907"/>
    </location>
</feature>
<dbReference type="CDD" id="cd04031">
    <property type="entry name" value="C2A_RIM1alpha"/>
    <property type="match status" value="1"/>
</dbReference>
<dbReference type="GeneID" id="8235738"/>
<proteinExistence type="predicted"/>
<dbReference type="PANTHER" id="PTHR12157:SF21">
    <property type="entry name" value="RAB3 INTERACTING MOLECULE, ISOFORM F"/>
    <property type="match status" value="1"/>
</dbReference>
<dbReference type="Gene3D" id="2.60.40.150">
    <property type="entry name" value="C2 domain"/>
    <property type="match status" value="2"/>
</dbReference>
<keyword evidence="1" id="KW-0770">Synapse</keyword>
<dbReference type="Gene3D" id="2.30.42.10">
    <property type="match status" value="1"/>
</dbReference>
<reference evidence="6" key="1">
    <citation type="submission" date="2007-04" db="EMBL/GenBank/DDBJ databases">
        <title>Annotation of Pediculus humanus corporis strain USDA.</title>
        <authorList>
            <person name="Kirkness E."/>
            <person name="Hannick L."/>
            <person name="Hass B."/>
            <person name="Bruggner R."/>
            <person name="Lawson D."/>
            <person name="Bidwell S."/>
            <person name="Joardar V."/>
            <person name="Caler E."/>
            <person name="Walenz B."/>
            <person name="Inman J."/>
            <person name="Schobel S."/>
            <person name="Galinsky K."/>
            <person name="Amedeo P."/>
            <person name="Strausberg R."/>
        </authorList>
    </citation>
    <scope>NUCLEOTIDE SEQUENCE</scope>
    <source>
        <strain evidence="6">USDA</strain>
    </source>
</reference>
<dbReference type="PROSITE" id="PS50106">
    <property type="entry name" value="PDZ"/>
    <property type="match status" value="1"/>
</dbReference>
<dbReference type="OrthoDB" id="420032at2759"/>
<dbReference type="PANTHER" id="PTHR12157">
    <property type="entry name" value="REGULATING SYNAPTIC MEMBRANE EXOCYTOSIS PROTEIN"/>
    <property type="match status" value="1"/>
</dbReference>
<feature type="domain" description="PDZ" evidence="5">
    <location>
        <begin position="208"/>
        <end position="300"/>
    </location>
</feature>
<dbReference type="GO" id="GO:0048167">
    <property type="term" value="P:regulation of synaptic plasticity"/>
    <property type="evidence" value="ECO:0007669"/>
    <property type="project" value="TreeGrafter"/>
</dbReference>
<feature type="region of interest" description="Disordered" evidence="3">
    <location>
        <begin position="342"/>
        <end position="361"/>
    </location>
</feature>
<dbReference type="RefSeq" id="XP_002430555.1">
    <property type="nucleotide sequence ID" value="XM_002430510.1"/>
</dbReference>
<reference evidence="7" key="3">
    <citation type="submission" date="2021-02" db="UniProtKB">
        <authorList>
            <consortium name="EnsemblMetazoa"/>
        </authorList>
    </citation>
    <scope>IDENTIFICATION</scope>
    <source>
        <strain evidence="7">USDA</strain>
    </source>
</reference>
<accession>E0VWR1</accession>
<feature type="compositionally biased region" description="Basic and acidic residues" evidence="3">
    <location>
        <begin position="857"/>
        <end position="873"/>
    </location>
</feature>
<evidence type="ECO:0000259" key="4">
    <source>
        <dbReference type="PROSITE" id="PS50004"/>
    </source>
</evidence>
<dbReference type="VEuPathDB" id="VectorBase:PHUM490260"/>
<feature type="compositionally biased region" description="Basic and acidic residues" evidence="3">
    <location>
        <begin position="740"/>
        <end position="755"/>
    </location>
</feature>
<dbReference type="CDD" id="cd04028">
    <property type="entry name" value="C2B_RIM1alpha"/>
    <property type="match status" value="1"/>
</dbReference>
<name>E0VWR1_PEDHC</name>
<evidence type="ECO:0000313" key="7">
    <source>
        <dbReference type="EnsemblMetazoa" id="PHUM490260-PA"/>
    </source>
</evidence>
<dbReference type="AlphaFoldDB" id="E0VWR1"/>
<organism>
    <name type="scientific">Pediculus humanus subsp. corporis</name>
    <name type="common">Body louse</name>
    <dbReference type="NCBI Taxonomy" id="121224"/>
    <lineage>
        <taxon>Eukaryota</taxon>
        <taxon>Metazoa</taxon>
        <taxon>Ecdysozoa</taxon>
        <taxon>Arthropoda</taxon>
        <taxon>Hexapoda</taxon>
        <taxon>Insecta</taxon>
        <taxon>Pterygota</taxon>
        <taxon>Neoptera</taxon>
        <taxon>Paraneoptera</taxon>
        <taxon>Psocodea</taxon>
        <taxon>Troctomorpha</taxon>
        <taxon>Phthiraptera</taxon>
        <taxon>Anoplura</taxon>
        <taxon>Pediculidae</taxon>
        <taxon>Pediculus</taxon>
    </lineage>
</organism>
<dbReference type="GO" id="GO:0048791">
    <property type="term" value="P:calcium ion-regulated exocytosis of neurotransmitter"/>
    <property type="evidence" value="ECO:0007669"/>
    <property type="project" value="TreeGrafter"/>
</dbReference>
<sequence>MKTISDRGFNRHSIENIYSSYDDPVNLLSNERRRRHSFSPDYSPELGLDDGTECNLTDRNALKQSWYKTIRTRYQMAGKGGMKKDIQFPKSLDNYRTSYYTDIKNAIIRSGSKIWDEADKRTRFTLRRKKTVRFDGGGDESESFDSGWMTLDNVERWDSLRQGSQDSGTKDSGIETSSNFTSSEDSNRDFKHPLSWEISEDGTHLIGHMILNRSREPMSGTTPILGLKVEGNRLLDSGIRGALVEKVKKGSIADVEGQLRPGDEVIEWNGRLFRGATSQEVSDIIAESRQDPQVELLVSRPIGPKRQGGTLPWTQGQLHTFSRRSLNISPSLTQNKDVYETRMRDKPSVRVTSPGSPDMHSLRPSRIKQTVATNANVGGRMQVKLWFDAVALQLAVTLVCAAELTPRSNGEPRNPYAKLFLLPDKSEKSKRRTKTIANTNDPRWNQTFVYCGIRRNDLKLKILEITVWDYVRFGANDFLGEVLLEVNMAPLDEEPTWYHLNAHEELLPPYRRRGEKEMDLDLTPTDHLSPPSTTSRLSDSDASDLEDLTRDRRVADGASISSLGSSTSPPPEIEMSERRSRRDMSPQGRKRTAVMMSREKQGTHQTHRKGDQIIVSQRSHSAAPTDSPSLHSRSRSKSPERIGSLSPSERSVYPSHSYVPRFASRSATVTPTGSPKKRHLPQIPSFQYRRTFRETSSQDLEERAQYIRQKMAMMQRKKSSGVWDRHYGGLSDSDLPTSDMKTRMRDWLSPDKGFGDSDMESVVSVTSSAFSTQSERPQRLSDFPNSTRDARNENGGGRSSISDRRDRSQQRQERSLERNNHGGSRRGQFVRSLSNADVPPEEKRDGSLSDTAVGPLHDMERREHRKQGNERGTKISSSSSQFSGMGKKSNSTSQLSATGRKRRLGFGRCGKTSFTVHRSEEVLPEDVRRLAKQGSSLSSDGEGSQDGDSWAPSLKSSEGGQLSDFIDGLGPGQLVGRQVLGAPSLGDIQLSLCYKKGHLEVEVVRARGLQARPGSKIYPAPYVKVYLVNGKKCVAKAKTATARRTLSPWYQQPLSFRENPSGCVTVWGDYGRIEGKKVFMGVAQIILDELDLSNIVIGWYKLFGTSSLVSGPPSLGLSRRSSLASLDSLKL</sequence>
<feature type="compositionally biased region" description="Polar residues" evidence="3">
    <location>
        <begin position="614"/>
        <end position="626"/>
    </location>
</feature>
<evidence type="ECO:0000313" key="8">
    <source>
        <dbReference type="Proteomes" id="UP000009046"/>
    </source>
</evidence>
<dbReference type="SUPFAM" id="SSF49562">
    <property type="entry name" value="C2 domain (Calcium/lipid-binding domain, CaLB)"/>
    <property type="match status" value="2"/>
</dbReference>
<feature type="region of interest" description="Disordered" evidence="3">
    <location>
        <begin position="925"/>
        <end position="962"/>
    </location>
</feature>
<dbReference type="EnsemblMetazoa" id="PHUM490260-RA">
    <property type="protein sequence ID" value="PHUM490260-PA"/>
    <property type="gene ID" value="PHUM490260"/>
</dbReference>
<dbReference type="eggNOG" id="KOG2060">
    <property type="taxonomic scope" value="Eukaryota"/>
</dbReference>